<dbReference type="EMBL" id="FN649749">
    <property type="protein sequence ID" value="CBJ30906.1"/>
    <property type="molecule type" value="Genomic_DNA"/>
</dbReference>
<evidence type="ECO:0000313" key="2">
    <source>
        <dbReference type="EMBL" id="CBJ30906.1"/>
    </source>
</evidence>
<feature type="region of interest" description="Disordered" evidence="1">
    <location>
        <begin position="103"/>
        <end position="124"/>
    </location>
</feature>
<name>D7FRW5_ECTSI</name>
<dbReference type="OrthoDB" id="10553265at2759"/>
<dbReference type="AlphaFoldDB" id="D7FRW5"/>
<feature type="compositionally biased region" description="Low complexity" evidence="1">
    <location>
        <begin position="576"/>
        <end position="585"/>
    </location>
</feature>
<organism evidence="2 3">
    <name type="scientific">Ectocarpus siliculosus</name>
    <name type="common">Brown alga</name>
    <name type="synonym">Conferva siliculosa</name>
    <dbReference type="NCBI Taxonomy" id="2880"/>
    <lineage>
        <taxon>Eukaryota</taxon>
        <taxon>Sar</taxon>
        <taxon>Stramenopiles</taxon>
        <taxon>Ochrophyta</taxon>
        <taxon>PX clade</taxon>
        <taxon>Phaeophyceae</taxon>
        <taxon>Ectocarpales</taxon>
        <taxon>Ectocarpaceae</taxon>
        <taxon>Ectocarpus</taxon>
    </lineage>
</organism>
<evidence type="ECO:0000256" key="1">
    <source>
        <dbReference type="SAM" id="MobiDB-lite"/>
    </source>
</evidence>
<protein>
    <submittedName>
        <fullName evidence="2">Uncharacterized protein</fullName>
    </submittedName>
</protein>
<feature type="region of interest" description="Disordered" evidence="1">
    <location>
        <begin position="612"/>
        <end position="633"/>
    </location>
</feature>
<evidence type="ECO:0000313" key="3">
    <source>
        <dbReference type="Proteomes" id="UP000002630"/>
    </source>
</evidence>
<sequence length="663" mass="68925">MEAAVAAMERELAAAAAACEASTASAEEAKHAGALLRAEASAAMAVHRKQVKHMQALSTAPAHDPPLPVAEGKTVTNTAAAASGANFPRTPAATTAGFQLQEGDFPQLPSLPGKTASPGRRSRAPPELITVGYVTPADARERAGDAPASDTPAAAATDIAGDTATAAAAGVEPPPLRAHRMTDSEKARLIEQQQAELRGWHERDFDDITAEAAAGGDGAGGVTAPPTAVEVHAAAEREVQRAQAVEVEARGAKWVARVQQYKKHNTGVLLEEAVHRVWESYVNSFYLYHPGTTPAPPGEPLAWYLGAIAASTTSPRHTWAQLEAASPEPPPPARTAAPQPPAPVPVVAGPAPRRYQHIRHGASTSSSPQGSPPGAAAVAAAPPGHNTAVAAATSHRQYQHTRHGPPPSPPVPRPATTAVARNGHRPTVSTTAHHGHRATAAASTNNGHSPNPATNHHGHRPPAATANTQRGHIIRHTNLPPYSDRPLATAYQQPRPTPSPAAAPRARTTTPPAAQTRYHIRHTNVPSWSATSAALEADPSRMHNSSALWAAAAEIDARRSRRQSAAAPTAPHSGGPSEPTTAEPTPATVAVAAPSRGPVPEPSSAFVNAMGEGPASSPWVPPTREPGVSERERELEREVQRLVVQLAAAEVGGGVARLQRWWT</sequence>
<keyword evidence="3" id="KW-1185">Reference proteome</keyword>
<reference evidence="2 3" key="1">
    <citation type="journal article" date="2010" name="Nature">
        <title>The Ectocarpus genome and the independent evolution of multicellularity in brown algae.</title>
        <authorList>
            <person name="Cock J.M."/>
            <person name="Sterck L."/>
            <person name="Rouze P."/>
            <person name="Scornet D."/>
            <person name="Allen A.E."/>
            <person name="Amoutzias G."/>
            <person name="Anthouard V."/>
            <person name="Artiguenave F."/>
            <person name="Aury J.M."/>
            <person name="Badger J.H."/>
            <person name="Beszteri B."/>
            <person name="Billiau K."/>
            <person name="Bonnet E."/>
            <person name="Bothwell J.H."/>
            <person name="Bowler C."/>
            <person name="Boyen C."/>
            <person name="Brownlee C."/>
            <person name="Carrano C.J."/>
            <person name="Charrier B."/>
            <person name="Cho G.Y."/>
            <person name="Coelho S.M."/>
            <person name="Collen J."/>
            <person name="Corre E."/>
            <person name="Da Silva C."/>
            <person name="Delage L."/>
            <person name="Delaroque N."/>
            <person name="Dittami S.M."/>
            <person name="Doulbeau S."/>
            <person name="Elias M."/>
            <person name="Farnham G."/>
            <person name="Gachon C.M."/>
            <person name="Gschloessl B."/>
            <person name="Heesch S."/>
            <person name="Jabbari K."/>
            <person name="Jubin C."/>
            <person name="Kawai H."/>
            <person name="Kimura K."/>
            <person name="Kloareg B."/>
            <person name="Kupper F.C."/>
            <person name="Lang D."/>
            <person name="Le Bail A."/>
            <person name="Leblanc C."/>
            <person name="Lerouge P."/>
            <person name="Lohr M."/>
            <person name="Lopez P.J."/>
            <person name="Martens C."/>
            <person name="Maumus F."/>
            <person name="Michel G."/>
            <person name="Miranda-Saavedra D."/>
            <person name="Morales J."/>
            <person name="Moreau H."/>
            <person name="Motomura T."/>
            <person name="Nagasato C."/>
            <person name="Napoli C.A."/>
            <person name="Nelson D.R."/>
            <person name="Nyvall-Collen P."/>
            <person name="Peters A.F."/>
            <person name="Pommier C."/>
            <person name="Potin P."/>
            <person name="Poulain J."/>
            <person name="Quesneville H."/>
            <person name="Read B."/>
            <person name="Rensing S.A."/>
            <person name="Ritter A."/>
            <person name="Rousvoal S."/>
            <person name="Samanta M."/>
            <person name="Samson G."/>
            <person name="Schroeder D.C."/>
            <person name="Segurens B."/>
            <person name="Strittmatter M."/>
            <person name="Tonon T."/>
            <person name="Tregear J.W."/>
            <person name="Valentin K."/>
            <person name="von Dassow P."/>
            <person name="Yamagishi T."/>
            <person name="Van de Peer Y."/>
            <person name="Wincker P."/>
        </authorList>
    </citation>
    <scope>NUCLEOTIDE SEQUENCE [LARGE SCALE GENOMIC DNA]</scope>
    <source>
        <strain evidence="3">Ec32 / CCAP1310/4</strain>
    </source>
</reference>
<feature type="compositionally biased region" description="Low complexity" evidence="1">
    <location>
        <begin position="361"/>
        <end position="384"/>
    </location>
</feature>
<dbReference type="EMBL" id="FN648400">
    <property type="protein sequence ID" value="CBJ30906.1"/>
    <property type="molecule type" value="Genomic_DNA"/>
</dbReference>
<feature type="region of interest" description="Disordered" evidence="1">
    <location>
        <begin position="320"/>
        <end position="525"/>
    </location>
</feature>
<gene>
    <name evidence="2" type="ORF">Esi_0221_0041</name>
</gene>
<proteinExistence type="predicted"/>
<feature type="compositionally biased region" description="Pro residues" evidence="1">
    <location>
        <begin position="404"/>
        <end position="413"/>
    </location>
</feature>
<feature type="compositionally biased region" description="Low complexity" evidence="1">
    <location>
        <begin position="502"/>
        <end position="517"/>
    </location>
</feature>
<dbReference type="InParanoid" id="D7FRW5"/>
<feature type="compositionally biased region" description="Pro residues" evidence="1">
    <location>
        <begin position="327"/>
        <end position="344"/>
    </location>
</feature>
<dbReference type="Proteomes" id="UP000002630">
    <property type="component" value="Linkage Group LG24"/>
</dbReference>
<feature type="compositionally biased region" description="Polar residues" evidence="1">
    <location>
        <begin position="443"/>
        <end position="454"/>
    </location>
</feature>
<accession>D7FRW5</accession>
<feature type="region of interest" description="Disordered" evidence="1">
    <location>
        <begin position="559"/>
        <end position="585"/>
    </location>
</feature>